<protein>
    <submittedName>
        <fullName evidence="6">Transcriptional regulator</fullName>
    </submittedName>
</protein>
<dbReference type="InterPro" id="IPR005119">
    <property type="entry name" value="LysR_subst-bd"/>
</dbReference>
<reference evidence="6 7" key="2">
    <citation type="submission" date="2015-01" db="EMBL/GenBank/DDBJ databases">
        <authorList>
            <consortium name="NBRP consortium"/>
            <person name="Sawabe T."/>
            <person name="Meirelles P."/>
            <person name="Feng G."/>
            <person name="Sayaka M."/>
            <person name="Hattori M."/>
            <person name="Ohkuma M."/>
        </authorList>
    </citation>
    <scope>NUCLEOTIDE SEQUENCE [LARGE SCALE GENOMIC DNA]</scope>
    <source>
        <strain evidence="7">JCM 19241</strain>
    </source>
</reference>
<dbReference type="Gene3D" id="3.40.190.10">
    <property type="entry name" value="Periplasmic binding protein-like II"/>
    <property type="match status" value="2"/>
</dbReference>
<evidence type="ECO:0000256" key="2">
    <source>
        <dbReference type="ARBA" id="ARBA00023015"/>
    </source>
</evidence>
<dbReference type="STRING" id="1481914.JCM19241_2992"/>
<dbReference type="Proteomes" id="UP000031666">
    <property type="component" value="Unassembled WGS sequence"/>
</dbReference>
<dbReference type="Pfam" id="PF03466">
    <property type="entry name" value="LysR_substrate"/>
    <property type="match status" value="1"/>
</dbReference>
<dbReference type="GO" id="GO:0006355">
    <property type="term" value="P:regulation of DNA-templated transcription"/>
    <property type="evidence" value="ECO:0007669"/>
    <property type="project" value="InterPro"/>
</dbReference>
<dbReference type="InterPro" id="IPR037402">
    <property type="entry name" value="YidZ_PBP2"/>
</dbReference>
<reference evidence="6 7" key="1">
    <citation type="submission" date="2015-01" db="EMBL/GenBank/DDBJ databases">
        <title>Vibrio sp. C94 JCM 19241 whole genome shotgun sequence.</title>
        <authorList>
            <person name="Sawabe T."/>
            <person name="Meirelles P."/>
            <person name="Feng G."/>
            <person name="Sayaka M."/>
            <person name="Hattori M."/>
            <person name="Ohkuma M."/>
        </authorList>
    </citation>
    <scope>NUCLEOTIDE SEQUENCE [LARGE SCALE GENOMIC DNA]</scope>
    <source>
        <strain evidence="7">JCM 19241</strain>
    </source>
</reference>
<dbReference type="CDD" id="cd08417">
    <property type="entry name" value="PBP2_Nitroaromatics_like"/>
    <property type="match status" value="1"/>
</dbReference>
<dbReference type="PANTHER" id="PTHR30118">
    <property type="entry name" value="HTH-TYPE TRANSCRIPTIONAL REGULATOR LEUO-RELATED"/>
    <property type="match status" value="1"/>
</dbReference>
<organism evidence="6 7">
    <name type="scientific">Vibrio ishigakensis</name>
    <dbReference type="NCBI Taxonomy" id="1481914"/>
    <lineage>
        <taxon>Bacteria</taxon>
        <taxon>Pseudomonadati</taxon>
        <taxon>Pseudomonadota</taxon>
        <taxon>Gammaproteobacteria</taxon>
        <taxon>Vibrionales</taxon>
        <taxon>Vibrionaceae</taxon>
        <taxon>Vibrio</taxon>
    </lineage>
</organism>
<keyword evidence="3" id="KW-0238">DNA-binding</keyword>
<comment type="similarity">
    <text evidence="1">Belongs to the LysR transcriptional regulatory family.</text>
</comment>
<dbReference type="PANTHER" id="PTHR30118:SF15">
    <property type="entry name" value="TRANSCRIPTIONAL REGULATORY PROTEIN"/>
    <property type="match status" value="1"/>
</dbReference>
<proteinExistence type="inferred from homology"/>
<sequence>MLSDIDHLLEDSVFDPKNWEQNINFSSSDYVAQFIVPELVKLVSTEAPGLDINFKLWQPSYLNQLIEQEIHLASTMLPDRPEHLSSVQIGEDFPVCLMNRSHPLADKDRLNAEDLVAFAHVKITGGGDKDSEVDQILKRTGLKRRIAVRLPFFSAAQATLASSEHLLLLPEHIAINLCKDAPLVYKHLELDTTPHRYWLLWHPKYDHDKAHLWFRQRVLEIMNRSDYSIGYELKS</sequence>
<feature type="domain" description="LysR substrate-binding" evidence="5">
    <location>
        <begin position="22"/>
        <end position="220"/>
    </location>
</feature>
<evidence type="ECO:0000256" key="1">
    <source>
        <dbReference type="ARBA" id="ARBA00009437"/>
    </source>
</evidence>
<name>A0A0B8Q9E0_9VIBR</name>
<evidence type="ECO:0000313" key="7">
    <source>
        <dbReference type="Proteomes" id="UP000031666"/>
    </source>
</evidence>
<evidence type="ECO:0000256" key="3">
    <source>
        <dbReference type="ARBA" id="ARBA00023125"/>
    </source>
</evidence>
<comment type="caution">
    <text evidence="6">The sequence shown here is derived from an EMBL/GenBank/DDBJ whole genome shotgun (WGS) entry which is preliminary data.</text>
</comment>
<dbReference type="EMBL" id="BBSC01000001">
    <property type="protein sequence ID" value="GAM73537.1"/>
    <property type="molecule type" value="Genomic_DNA"/>
</dbReference>
<dbReference type="AlphaFoldDB" id="A0A0B8Q9E0"/>
<dbReference type="GO" id="GO:0003677">
    <property type="term" value="F:DNA binding"/>
    <property type="evidence" value="ECO:0007669"/>
    <property type="project" value="UniProtKB-KW"/>
</dbReference>
<evidence type="ECO:0000313" key="6">
    <source>
        <dbReference type="EMBL" id="GAM73537.1"/>
    </source>
</evidence>
<gene>
    <name evidence="6" type="ORF">JCM19241_2992</name>
</gene>
<evidence type="ECO:0000256" key="4">
    <source>
        <dbReference type="ARBA" id="ARBA00023163"/>
    </source>
</evidence>
<evidence type="ECO:0000259" key="5">
    <source>
        <dbReference type="Pfam" id="PF03466"/>
    </source>
</evidence>
<accession>A0A0B8Q9E0</accession>
<dbReference type="SUPFAM" id="SSF53850">
    <property type="entry name" value="Periplasmic binding protein-like II"/>
    <property type="match status" value="1"/>
</dbReference>
<keyword evidence="4" id="KW-0804">Transcription</keyword>
<keyword evidence="2" id="KW-0805">Transcription regulation</keyword>
<dbReference type="InterPro" id="IPR050389">
    <property type="entry name" value="LysR-type_TF"/>
</dbReference>